<evidence type="ECO:0000259" key="8">
    <source>
        <dbReference type="PROSITE" id="PS50850"/>
    </source>
</evidence>
<name>A0A840CAB7_9RHOB</name>
<protein>
    <submittedName>
        <fullName evidence="9">MFS family permease</fullName>
    </submittedName>
</protein>
<evidence type="ECO:0000256" key="6">
    <source>
        <dbReference type="ARBA" id="ARBA00023136"/>
    </source>
</evidence>
<dbReference type="RefSeq" id="WP_054538539.1">
    <property type="nucleotide sequence ID" value="NZ_JACIEQ010000001.1"/>
</dbReference>
<evidence type="ECO:0000256" key="5">
    <source>
        <dbReference type="ARBA" id="ARBA00022989"/>
    </source>
</evidence>
<dbReference type="AlphaFoldDB" id="A0A840CAB7"/>
<feature type="transmembrane region" description="Helical" evidence="7">
    <location>
        <begin position="302"/>
        <end position="319"/>
    </location>
</feature>
<gene>
    <name evidence="9" type="ORF">GGR17_000090</name>
</gene>
<evidence type="ECO:0000313" key="9">
    <source>
        <dbReference type="EMBL" id="MBB4020299.1"/>
    </source>
</evidence>
<evidence type="ECO:0000256" key="2">
    <source>
        <dbReference type="ARBA" id="ARBA00022448"/>
    </source>
</evidence>
<keyword evidence="5 7" id="KW-1133">Transmembrane helix</keyword>
<sequence>MEQAGAANQAKASRGALLCLSLSMLLASLGTSIANIALPRLALAFDAPFHQVQWVVIAYLAALTLCAVFAGRLGDMFGRQRMLVAGLVLFSLASLLCALAPSLWLLVGARALQGIGAAFLMTLTIALVRETISGDRVGRAMGMLGTMSAVGTALGPSLGGALLATFDWRMVFAVLVPIGLLATGLARRALTPGVAGAKSSPIRFAALRDDHVWPSLIANLLVASVMMTTLIVGPFYLGHGLGLRAAMVGLVMSVGPVISILSGVPSGRLVDGWGPRRVLRVGLVAMAVGAFSLSALPALFGVGGYIAAIAILTPGYQLFQSANNTMVMAEVPPDQRGTISGMLSLSRNLGLIIGASAMGAVFSFGVGTSVIEEAASGAIADGMRLTFIVAGLLMAVALWITRRQTARADHTMQ</sequence>
<feature type="transmembrane region" description="Helical" evidence="7">
    <location>
        <begin position="54"/>
        <end position="71"/>
    </location>
</feature>
<dbReference type="Pfam" id="PF07690">
    <property type="entry name" value="MFS_1"/>
    <property type="match status" value="1"/>
</dbReference>
<organism evidence="9 10">
    <name type="scientific">Actibacterium naphthalenivorans</name>
    <dbReference type="NCBI Taxonomy" id="1614693"/>
    <lineage>
        <taxon>Bacteria</taxon>
        <taxon>Pseudomonadati</taxon>
        <taxon>Pseudomonadota</taxon>
        <taxon>Alphaproteobacteria</taxon>
        <taxon>Rhodobacterales</taxon>
        <taxon>Roseobacteraceae</taxon>
        <taxon>Actibacterium</taxon>
    </lineage>
</organism>
<dbReference type="InterPro" id="IPR020846">
    <property type="entry name" value="MFS_dom"/>
</dbReference>
<accession>A0A840CAB7</accession>
<dbReference type="GO" id="GO:0016020">
    <property type="term" value="C:membrane"/>
    <property type="evidence" value="ECO:0007669"/>
    <property type="project" value="UniProtKB-SubCell"/>
</dbReference>
<dbReference type="InterPro" id="IPR036259">
    <property type="entry name" value="MFS_trans_sf"/>
</dbReference>
<dbReference type="GO" id="GO:0022857">
    <property type="term" value="F:transmembrane transporter activity"/>
    <property type="evidence" value="ECO:0007669"/>
    <property type="project" value="InterPro"/>
</dbReference>
<dbReference type="Proteomes" id="UP000585681">
    <property type="component" value="Unassembled WGS sequence"/>
</dbReference>
<keyword evidence="10" id="KW-1185">Reference proteome</keyword>
<keyword evidence="6 7" id="KW-0472">Membrane</keyword>
<evidence type="ECO:0000313" key="10">
    <source>
        <dbReference type="Proteomes" id="UP000585681"/>
    </source>
</evidence>
<evidence type="ECO:0000256" key="4">
    <source>
        <dbReference type="ARBA" id="ARBA00022692"/>
    </source>
</evidence>
<feature type="domain" description="Major facilitator superfamily (MFS) profile" evidence="8">
    <location>
        <begin position="16"/>
        <end position="409"/>
    </location>
</feature>
<comment type="subcellular location">
    <subcellularLocation>
        <location evidence="1">Cell membrane</location>
        <topology evidence="1">Multi-pass membrane protein</topology>
    </subcellularLocation>
</comment>
<dbReference type="PANTHER" id="PTHR42718">
    <property type="entry name" value="MAJOR FACILITATOR SUPERFAMILY MULTIDRUG TRANSPORTER MFSC"/>
    <property type="match status" value="1"/>
</dbReference>
<proteinExistence type="predicted"/>
<feature type="transmembrane region" description="Helical" evidence="7">
    <location>
        <begin position="111"/>
        <end position="128"/>
    </location>
</feature>
<feature type="transmembrane region" description="Helical" evidence="7">
    <location>
        <begin position="211"/>
        <end position="237"/>
    </location>
</feature>
<keyword evidence="2" id="KW-0813">Transport</keyword>
<dbReference type="Gene3D" id="1.20.1250.20">
    <property type="entry name" value="MFS general substrate transporter like domains"/>
    <property type="match status" value="1"/>
</dbReference>
<feature type="transmembrane region" description="Helical" evidence="7">
    <location>
        <begin position="349"/>
        <end position="371"/>
    </location>
</feature>
<dbReference type="PANTHER" id="PTHR42718:SF46">
    <property type="entry name" value="BLR6921 PROTEIN"/>
    <property type="match status" value="1"/>
</dbReference>
<feature type="transmembrane region" description="Helical" evidence="7">
    <location>
        <begin position="170"/>
        <end position="190"/>
    </location>
</feature>
<dbReference type="SUPFAM" id="SSF103473">
    <property type="entry name" value="MFS general substrate transporter"/>
    <property type="match status" value="1"/>
</dbReference>
<evidence type="ECO:0000256" key="3">
    <source>
        <dbReference type="ARBA" id="ARBA00022475"/>
    </source>
</evidence>
<evidence type="ECO:0000256" key="7">
    <source>
        <dbReference type="SAM" id="Phobius"/>
    </source>
</evidence>
<reference evidence="9" key="1">
    <citation type="submission" date="2020-08" db="EMBL/GenBank/DDBJ databases">
        <title>Genomic Encyclopedia of Type Strains, Phase IV (KMG-IV): sequencing the most valuable type-strain genomes for metagenomic binning, comparative biology and taxonomic classification.</title>
        <authorList>
            <person name="Goeker M."/>
        </authorList>
    </citation>
    <scope>NUCLEOTIDE SEQUENCE [LARGE SCALE GENOMIC DNA]</scope>
    <source>
        <strain evidence="9">DSM 105040</strain>
    </source>
</reference>
<dbReference type="EMBL" id="JACIEQ010000001">
    <property type="protein sequence ID" value="MBB4020299.1"/>
    <property type="molecule type" value="Genomic_DNA"/>
</dbReference>
<feature type="transmembrane region" description="Helical" evidence="7">
    <location>
        <begin position="140"/>
        <end position="164"/>
    </location>
</feature>
<feature type="transmembrane region" description="Helical" evidence="7">
    <location>
        <begin position="83"/>
        <end position="105"/>
    </location>
</feature>
<dbReference type="CDD" id="cd17321">
    <property type="entry name" value="MFS_MMR_MDR_like"/>
    <property type="match status" value="1"/>
</dbReference>
<dbReference type="InterPro" id="IPR011701">
    <property type="entry name" value="MFS"/>
</dbReference>
<dbReference type="PROSITE" id="PS50850">
    <property type="entry name" value="MFS"/>
    <property type="match status" value="1"/>
</dbReference>
<comment type="caution">
    <text evidence="9">The sequence shown here is derived from an EMBL/GenBank/DDBJ whole genome shotgun (WGS) entry which is preliminary data.</text>
</comment>
<keyword evidence="3" id="KW-1003">Cell membrane</keyword>
<evidence type="ECO:0000256" key="1">
    <source>
        <dbReference type="ARBA" id="ARBA00004651"/>
    </source>
</evidence>
<feature type="transmembrane region" description="Helical" evidence="7">
    <location>
        <begin position="278"/>
        <end position="296"/>
    </location>
</feature>
<feature type="transmembrane region" description="Helical" evidence="7">
    <location>
        <begin position="243"/>
        <end position="266"/>
    </location>
</feature>
<dbReference type="PRINTS" id="PR01035">
    <property type="entry name" value="TCRTETA"/>
</dbReference>
<feature type="transmembrane region" description="Helical" evidence="7">
    <location>
        <begin position="383"/>
        <end position="401"/>
    </location>
</feature>
<keyword evidence="4 7" id="KW-0812">Transmembrane</keyword>
<dbReference type="InterPro" id="IPR001958">
    <property type="entry name" value="Tet-R_TetA/multi-R_MdtG-like"/>
</dbReference>